<accession>A0A8D8Q4I4</accession>
<protein>
    <submittedName>
        <fullName evidence="2">Uncharacterized protein</fullName>
    </submittedName>
</protein>
<dbReference type="AlphaFoldDB" id="A0A8D8Q4I4"/>
<dbReference type="EMBL" id="HBUF01058631">
    <property type="protein sequence ID" value="CAG6624963.1"/>
    <property type="molecule type" value="Transcribed_RNA"/>
</dbReference>
<keyword evidence="1" id="KW-1133">Transmembrane helix</keyword>
<proteinExistence type="predicted"/>
<name>A0A8D8Q4I4_9HEMI</name>
<organism evidence="2">
    <name type="scientific">Cacopsylla melanoneura</name>
    <dbReference type="NCBI Taxonomy" id="428564"/>
    <lineage>
        <taxon>Eukaryota</taxon>
        <taxon>Metazoa</taxon>
        <taxon>Ecdysozoa</taxon>
        <taxon>Arthropoda</taxon>
        <taxon>Hexapoda</taxon>
        <taxon>Insecta</taxon>
        <taxon>Pterygota</taxon>
        <taxon>Neoptera</taxon>
        <taxon>Paraneoptera</taxon>
        <taxon>Hemiptera</taxon>
        <taxon>Sternorrhyncha</taxon>
        <taxon>Psylloidea</taxon>
        <taxon>Psyllidae</taxon>
        <taxon>Psyllinae</taxon>
        <taxon>Cacopsylla</taxon>
    </lineage>
</organism>
<keyword evidence="1" id="KW-0472">Membrane</keyword>
<feature type="transmembrane region" description="Helical" evidence="1">
    <location>
        <begin position="29"/>
        <end position="50"/>
    </location>
</feature>
<keyword evidence="1" id="KW-0812">Transmembrane</keyword>
<reference evidence="2" key="1">
    <citation type="submission" date="2021-05" db="EMBL/GenBank/DDBJ databases">
        <authorList>
            <person name="Alioto T."/>
            <person name="Alioto T."/>
            <person name="Gomez Garrido J."/>
        </authorList>
    </citation>
    <scope>NUCLEOTIDE SEQUENCE</scope>
</reference>
<dbReference type="EMBL" id="HBUF01058629">
    <property type="protein sequence ID" value="CAG6624957.1"/>
    <property type="molecule type" value="Transcribed_RNA"/>
</dbReference>
<evidence type="ECO:0000256" key="1">
    <source>
        <dbReference type="SAM" id="Phobius"/>
    </source>
</evidence>
<evidence type="ECO:0000313" key="2">
    <source>
        <dbReference type="EMBL" id="CAG6624957.1"/>
    </source>
</evidence>
<sequence length="123" mass="14033">MQSVLILEKVLLIVVSLNLNLGPLHVTDILLIIVVLVQIEALPVGLLIHLNRIHTNLVVQGHQTENNRNLPKRSPHQNMLNVRNTSLQNVRNPLNIDLRNINHQTPLVRNVQNVLNLLKTKHY</sequence>
<dbReference type="EMBL" id="HBUF01058630">
    <property type="protein sequence ID" value="CAG6624960.1"/>
    <property type="molecule type" value="Transcribed_RNA"/>
</dbReference>